<dbReference type="PANTHER" id="PTHR43649:SF12">
    <property type="entry name" value="DIACETYLCHITOBIOSE BINDING PROTEIN DASA"/>
    <property type="match status" value="1"/>
</dbReference>
<name>A0ABN0SVQ1_9FIRM</name>
<gene>
    <name evidence="1" type="ORF">GCM10008919_02280</name>
</gene>
<evidence type="ECO:0000313" key="1">
    <source>
        <dbReference type="EMBL" id="GAA0202510.1"/>
    </source>
</evidence>
<reference evidence="1 2" key="1">
    <citation type="journal article" date="2019" name="Int. J. Syst. Evol. Microbiol.">
        <title>The Global Catalogue of Microorganisms (GCM) 10K type strain sequencing project: providing services to taxonomists for standard genome sequencing and annotation.</title>
        <authorList>
            <consortium name="The Broad Institute Genomics Platform"/>
            <consortium name="The Broad Institute Genome Sequencing Center for Infectious Disease"/>
            <person name="Wu L."/>
            <person name="Ma J."/>
        </authorList>
    </citation>
    <scope>NUCLEOTIDE SEQUENCE [LARGE SCALE GENOMIC DNA]</scope>
    <source>
        <strain evidence="1 2">JCM 8542</strain>
    </source>
</reference>
<dbReference type="Pfam" id="PF01547">
    <property type="entry name" value="SBP_bac_1"/>
    <property type="match status" value="1"/>
</dbReference>
<organism evidence="1 2">
    <name type="scientific">Selenomonas dianae</name>
    <dbReference type="NCBI Taxonomy" id="135079"/>
    <lineage>
        <taxon>Bacteria</taxon>
        <taxon>Bacillati</taxon>
        <taxon>Bacillota</taxon>
        <taxon>Negativicutes</taxon>
        <taxon>Selenomonadales</taxon>
        <taxon>Selenomonadaceae</taxon>
        <taxon>Selenomonas</taxon>
    </lineage>
</organism>
<protein>
    <submittedName>
        <fullName evidence="1">Extracellular solute-binding protein</fullName>
    </submittedName>
</protein>
<dbReference type="EMBL" id="BAAACR010000002">
    <property type="protein sequence ID" value="GAA0202510.1"/>
    <property type="molecule type" value="Genomic_DNA"/>
</dbReference>
<dbReference type="Proteomes" id="UP001500399">
    <property type="component" value="Unassembled WGS sequence"/>
</dbReference>
<dbReference type="SUPFAM" id="SSF53850">
    <property type="entry name" value="Periplasmic binding protein-like II"/>
    <property type="match status" value="1"/>
</dbReference>
<dbReference type="InterPro" id="IPR050490">
    <property type="entry name" value="Bact_solute-bd_prot1"/>
</dbReference>
<dbReference type="RefSeq" id="WP_304987640.1">
    <property type="nucleotide sequence ID" value="NZ_BAAACR010000002.1"/>
</dbReference>
<sequence length="433" mass="48572">MSVKRPNKFALLILLIALLFIAWLVRRSSPVLTVGIFAGSNWGVPQGEPYAIIDRAIAVFEEAHPGVRVTYVSGIQREDYAEWLAGAFLRGDAPDVFLLPTEDFTLYAEKGALMELSSLMEGDAAFSDELYDQAAFQNGQYAGHLYALPMENMITLMFVNKTLLAREGIAIPPLDWTWADFLALSRRLTKDTDGDGAPDQFGSYDYTWQQAATANGVRLFREDGKSSYFADPRMEEALHFIKELEGTYAGYTVTARDFDMGRVAFRPFTFAEYRTYKPYPWRVKKFGSFEWDCIPLPAGFSGGNISTMDSLLVGMSARTERRELAWAFMKILSSDPEIQAMVLEKAHALPARRDVIRSRAAQEIFLWDSGESAMTAGDVGDAMQTAVTPYRFERYGAAMLYADRAIAALIEEPPPFHNALNRLQKEINAILQQ</sequence>
<proteinExistence type="predicted"/>
<dbReference type="PANTHER" id="PTHR43649">
    <property type="entry name" value="ARABINOSE-BINDING PROTEIN-RELATED"/>
    <property type="match status" value="1"/>
</dbReference>
<keyword evidence="2" id="KW-1185">Reference proteome</keyword>
<dbReference type="Gene3D" id="3.40.190.10">
    <property type="entry name" value="Periplasmic binding protein-like II"/>
    <property type="match status" value="1"/>
</dbReference>
<comment type="caution">
    <text evidence="1">The sequence shown here is derived from an EMBL/GenBank/DDBJ whole genome shotgun (WGS) entry which is preliminary data.</text>
</comment>
<accession>A0ABN0SVQ1</accession>
<dbReference type="InterPro" id="IPR006059">
    <property type="entry name" value="SBP"/>
</dbReference>
<evidence type="ECO:0000313" key="2">
    <source>
        <dbReference type="Proteomes" id="UP001500399"/>
    </source>
</evidence>